<feature type="signal peptide" evidence="6">
    <location>
        <begin position="1"/>
        <end position="31"/>
    </location>
</feature>
<accession>A0AA37BND4</accession>
<comment type="caution">
    <text evidence="8">The sequence shown here is derived from an EMBL/GenBank/DDBJ whole genome shotgun (WGS) entry which is preliminary data.</text>
</comment>
<evidence type="ECO:0000313" key="9">
    <source>
        <dbReference type="Proteomes" id="UP000627984"/>
    </source>
</evidence>
<dbReference type="PANTHER" id="PTHR47359:SF3">
    <property type="entry name" value="NLP_P60 DOMAIN-CONTAINING PROTEIN-RELATED"/>
    <property type="match status" value="1"/>
</dbReference>
<feature type="compositionally biased region" description="Gly residues" evidence="5">
    <location>
        <begin position="280"/>
        <end position="295"/>
    </location>
</feature>
<dbReference type="InterPro" id="IPR051794">
    <property type="entry name" value="PG_Endopeptidase_C40"/>
</dbReference>
<feature type="compositionally biased region" description="Low complexity" evidence="5">
    <location>
        <begin position="30"/>
        <end position="41"/>
    </location>
</feature>
<feature type="domain" description="NlpC/P60" evidence="7">
    <location>
        <begin position="300"/>
        <end position="421"/>
    </location>
</feature>
<evidence type="ECO:0000259" key="7">
    <source>
        <dbReference type="PROSITE" id="PS51935"/>
    </source>
</evidence>
<dbReference type="Proteomes" id="UP000627984">
    <property type="component" value="Unassembled WGS sequence"/>
</dbReference>
<dbReference type="EMBL" id="BMQD01000036">
    <property type="protein sequence ID" value="GGK96823.1"/>
    <property type="molecule type" value="Genomic_DNA"/>
</dbReference>
<feature type="region of interest" description="Disordered" evidence="5">
    <location>
        <begin position="269"/>
        <end position="300"/>
    </location>
</feature>
<evidence type="ECO:0000256" key="4">
    <source>
        <dbReference type="ARBA" id="ARBA00022807"/>
    </source>
</evidence>
<reference evidence="8" key="1">
    <citation type="journal article" date="2014" name="Int. J. Syst. Evol. Microbiol.">
        <title>Complete genome sequence of Corynebacterium casei LMG S-19264T (=DSM 44701T), isolated from a smear-ripened cheese.</title>
        <authorList>
            <consortium name="US DOE Joint Genome Institute (JGI-PGF)"/>
            <person name="Walter F."/>
            <person name="Albersmeier A."/>
            <person name="Kalinowski J."/>
            <person name="Ruckert C."/>
        </authorList>
    </citation>
    <scope>NUCLEOTIDE SEQUENCE</scope>
    <source>
        <strain evidence="8">JCM 3093</strain>
    </source>
</reference>
<feature type="region of interest" description="Disordered" evidence="5">
    <location>
        <begin position="30"/>
        <end position="54"/>
    </location>
</feature>
<proteinExistence type="inferred from homology"/>
<dbReference type="AlphaFoldDB" id="A0AA37BND4"/>
<evidence type="ECO:0000256" key="2">
    <source>
        <dbReference type="ARBA" id="ARBA00022670"/>
    </source>
</evidence>
<name>A0AA37BND4_9ACTN</name>
<dbReference type="Pfam" id="PF00877">
    <property type="entry name" value="NLPC_P60"/>
    <property type="match status" value="1"/>
</dbReference>
<dbReference type="RefSeq" id="WP_191898253.1">
    <property type="nucleotide sequence ID" value="NZ_BMQD01000036.1"/>
</dbReference>
<reference evidence="8" key="2">
    <citation type="submission" date="2022-09" db="EMBL/GenBank/DDBJ databases">
        <authorList>
            <person name="Sun Q."/>
            <person name="Ohkuma M."/>
        </authorList>
    </citation>
    <scope>NUCLEOTIDE SEQUENCE</scope>
    <source>
        <strain evidence="8">JCM 3093</strain>
    </source>
</reference>
<comment type="similarity">
    <text evidence="1">Belongs to the peptidase C40 family.</text>
</comment>
<evidence type="ECO:0000256" key="5">
    <source>
        <dbReference type="SAM" id="MobiDB-lite"/>
    </source>
</evidence>
<dbReference type="InterPro" id="IPR000064">
    <property type="entry name" value="NLP_P60_dom"/>
</dbReference>
<keyword evidence="4" id="KW-0788">Thiol protease</keyword>
<dbReference type="SUPFAM" id="SSF54001">
    <property type="entry name" value="Cysteine proteinases"/>
    <property type="match status" value="1"/>
</dbReference>
<feature type="compositionally biased region" description="Basic and acidic residues" evidence="5">
    <location>
        <begin position="42"/>
        <end position="54"/>
    </location>
</feature>
<organism evidence="8 9">
    <name type="scientific">Planomonospora parontospora</name>
    <dbReference type="NCBI Taxonomy" id="58119"/>
    <lineage>
        <taxon>Bacteria</taxon>
        <taxon>Bacillati</taxon>
        <taxon>Actinomycetota</taxon>
        <taxon>Actinomycetes</taxon>
        <taxon>Streptosporangiales</taxon>
        <taxon>Streptosporangiaceae</taxon>
        <taxon>Planomonospora</taxon>
    </lineage>
</organism>
<keyword evidence="2" id="KW-0645">Protease</keyword>
<dbReference type="GO" id="GO:0006508">
    <property type="term" value="P:proteolysis"/>
    <property type="evidence" value="ECO:0007669"/>
    <property type="project" value="UniProtKB-KW"/>
</dbReference>
<evidence type="ECO:0000256" key="3">
    <source>
        <dbReference type="ARBA" id="ARBA00022801"/>
    </source>
</evidence>
<feature type="chain" id="PRO_5041205110" description="NlpC/P60 domain-containing protein" evidence="6">
    <location>
        <begin position="32"/>
        <end position="421"/>
    </location>
</feature>
<dbReference type="GO" id="GO:0008234">
    <property type="term" value="F:cysteine-type peptidase activity"/>
    <property type="evidence" value="ECO:0007669"/>
    <property type="project" value="UniProtKB-KW"/>
</dbReference>
<protein>
    <recommendedName>
        <fullName evidence="7">NlpC/P60 domain-containing protein</fullName>
    </recommendedName>
</protein>
<gene>
    <name evidence="8" type="ORF">GCM10010126_65350</name>
</gene>
<dbReference type="InterPro" id="IPR038765">
    <property type="entry name" value="Papain-like_cys_pep_sf"/>
</dbReference>
<dbReference type="Gene3D" id="3.90.1720.10">
    <property type="entry name" value="endopeptidase domain like (from Nostoc punctiforme)"/>
    <property type="match status" value="1"/>
</dbReference>
<keyword evidence="6" id="KW-0732">Signal</keyword>
<evidence type="ECO:0000313" key="8">
    <source>
        <dbReference type="EMBL" id="GGK96823.1"/>
    </source>
</evidence>
<dbReference type="PROSITE" id="PS51935">
    <property type="entry name" value="NLPC_P60"/>
    <property type="match status" value="1"/>
</dbReference>
<evidence type="ECO:0000256" key="6">
    <source>
        <dbReference type="SAM" id="SignalP"/>
    </source>
</evidence>
<sequence length="421" mass="44852">MQSVEKRRRGATVVAGLVCALLVAAGLPADAAPGSPGPSADEVARASAEAREQDRRLGAATALLAEAEAELEGLTARAEKLIEAYNGELVRLAQAEERQRRADEQVRAAGAQVEDSRRAVAALAAQSYGGMDPMMGLMADAGGGGADAGYLQRMSVMAHVGSGQAARLRELRDAREVLVVFQEQAAEAYAERRTAAERADAAKSAAERAVAEQVAQTRRLAVERAVLERRADAARSTADRLARERAEALERARIARERAAQERARRAALRRERARNGVRNGDGGGGGGDGSGWASGPGSSARGDIAADWALTQLGKPYVWAADGPGSYDCSGLTMRAWERVGVRLDHWTGTQWTSGPHVPFDRLRRGDLVFFGRITRNPGDIHHVGMYIGGGMMVHAPRTGDVVRIAPIWRSDLVGATRPT</sequence>
<dbReference type="PANTHER" id="PTHR47359">
    <property type="entry name" value="PEPTIDOGLYCAN DL-ENDOPEPTIDASE CWLO"/>
    <property type="match status" value="1"/>
</dbReference>
<evidence type="ECO:0000256" key="1">
    <source>
        <dbReference type="ARBA" id="ARBA00007074"/>
    </source>
</evidence>
<keyword evidence="3" id="KW-0378">Hydrolase</keyword>